<sequence>MYSSAKLVNRFCEMNIITLVIPMVTRAMSKGLSVIGMITDMKQRYILGDKRLSLKKLYATLPKSKKEDVLGFVIVRTACGMPIKLVFVQNRLSFFIDSHSSI</sequence>
<comment type="caution">
    <text evidence="1">The sequence shown here is derived from an EMBL/GenBank/DDBJ whole genome shotgun (WGS) entry which is preliminary data.</text>
</comment>
<reference evidence="1 2" key="1">
    <citation type="submission" date="2021-03" db="EMBL/GenBank/DDBJ databases">
        <title>Genomic Encyclopedia of Type Strains, Phase IV (KMG-IV): sequencing the most valuable type-strain genomes for metagenomic binning, comparative biology and taxonomic classification.</title>
        <authorList>
            <person name="Goeker M."/>
        </authorList>
    </citation>
    <scope>NUCLEOTIDE SEQUENCE [LARGE SCALE GENOMIC DNA]</scope>
    <source>
        <strain evidence="1 2">DSM 26048</strain>
    </source>
</reference>
<keyword evidence="2" id="KW-1185">Reference proteome</keyword>
<dbReference type="EMBL" id="JAGGLB010000016">
    <property type="protein sequence ID" value="MBP1992934.1"/>
    <property type="molecule type" value="Genomic_DNA"/>
</dbReference>
<protein>
    <submittedName>
        <fullName evidence="1">Uncharacterized protein</fullName>
    </submittedName>
</protein>
<accession>A0ABS4IZB6</accession>
<organism evidence="1 2">
    <name type="scientific">Paenibacillus eucommiae</name>
    <dbReference type="NCBI Taxonomy" id="1355755"/>
    <lineage>
        <taxon>Bacteria</taxon>
        <taxon>Bacillati</taxon>
        <taxon>Bacillota</taxon>
        <taxon>Bacilli</taxon>
        <taxon>Bacillales</taxon>
        <taxon>Paenibacillaceae</taxon>
        <taxon>Paenibacillus</taxon>
    </lineage>
</organism>
<evidence type="ECO:0000313" key="2">
    <source>
        <dbReference type="Proteomes" id="UP001519287"/>
    </source>
</evidence>
<proteinExistence type="predicted"/>
<gene>
    <name evidence="1" type="ORF">J2Z66_004551</name>
</gene>
<evidence type="ECO:0000313" key="1">
    <source>
        <dbReference type="EMBL" id="MBP1992934.1"/>
    </source>
</evidence>
<dbReference type="Proteomes" id="UP001519287">
    <property type="component" value="Unassembled WGS sequence"/>
</dbReference>
<name>A0ABS4IZB6_9BACL</name>